<dbReference type="EMBL" id="CP074371">
    <property type="protein sequence ID" value="QVI20861.1"/>
    <property type="molecule type" value="Genomic_DNA"/>
</dbReference>
<protein>
    <submittedName>
        <fullName evidence="1">MspA family porin</fullName>
    </submittedName>
</protein>
<name>A0ABX8CLM6_9NOCA</name>
<gene>
    <name evidence="1" type="ORF">KHQ06_33065</name>
</gene>
<accession>A0ABX8CLM6</accession>
<dbReference type="InterPro" id="IPR015286">
    <property type="entry name" value="Porin_fam_mycobact-type"/>
</dbReference>
<evidence type="ECO:0000313" key="2">
    <source>
        <dbReference type="Proteomes" id="UP000683310"/>
    </source>
</evidence>
<proteinExistence type="predicted"/>
<evidence type="ECO:0000313" key="1">
    <source>
        <dbReference type="EMBL" id="QVI20861.1"/>
    </source>
</evidence>
<reference evidence="1 2" key="1">
    <citation type="submission" date="2021-04" db="EMBL/GenBank/DDBJ databases">
        <title>Nocardia tengchongensis.</title>
        <authorList>
            <person name="Zhuang k."/>
            <person name="Ran Y."/>
            <person name="Li W."/>
        </authorList>
    </citation>
    <scope>NUCLEOTIDE SEQUENCE [LARGE SCALE GENOMIC DNA]</scope>
    <source>
        <strain evidence="1 2">CFH S0057</strain>
    </source>
</reference>
<dbReference type="Pfam" id="PF09203">
    <property type="entry name" value="MspA"/>
    <property type="match status" value="1"/>
</dbReference>
<dbReference type="Proteomes" id="UP000683310">
    <property type="component" value="Chromosome"/>
</dbReference>
<sequence length="215" mass="21357">MRRSFTGAVVATVAANLAGVGLWAGGAGLGRAQPPGAEASGGGVHVTASVDSIEANPPGDRTPNFLMTFSHAAQMSGDYSVTVDGGRITSGEAVAGFILGCGVSVDGGFDVDLGTYQQLGAIVPAGVIRPGVVGNLGVAEGVFANLGPGQVTVARTETARLGATTTFPLRIAFNNAALNIAQCASPVSAVPFVTTTVSTPVGLAQTTAYGDQFTF</sequence>
<dbReference type="RefSeq" id="WP_213556969.1">
    <property type="nucleotide sequence ID" value="NZ_JBHZDI010000288.1"/>
</dbReference>
<organism evidence="1 2">
    <name type="scientific">Nocardia tengchongensis</name>
    <dbReference type="NCBI Taxonomy" id="2055889"/>
    <lineage>
        <taxon>Bacteria</taxon>
        <taxon>Bacillati</taxon>
        <taxon>Actinomycetota</taxon>
        <taxon>Actinomycetes</taxon>
        <taxon>Mycobacteriales</taxon>
        <taxon>Nocardiaceae</taxon>
        <taxon>Nocardia</taxon>
    </lineage>
</organism>
<keyword evidence="2" id="KW-1185">Reference proteome</keyword>